<evidence type="ECO:0000313" key="1">
    <source>
        <dbReference type="EMBL" id="KAK3401956.1"/>
    </source>
</evidence>
<sequence>MRSSKPIQHCDWSISVKRNPGIEVLDPSGEHSAGPDMGCHECRAGTNTTTTRRSVVTLGPFQKQEEKTLCRRYSCTKSNTVPYLCTTFESYHYLEKWTEAKSTYTGASGRVTAMACSRSRGQYGSVSLRIQHQDPYSINEVEKHPVKTLVSDVRSLIPGSSFSSLDSSPRHCSSLKFCHSELSAHYWIYKSIGLEQLGWTMDSSG</sequence>
<protein>
    <submittedName>
        <fullName evidence="1">Uncharacterized protein</fullName>
    </submittedName>
</protein>
<organism evidence="1 2">
    <name type="scientific">Sordaria brevicollis</name>
    <dbReference type="NCBI Taxonomy" id="83679"/>
    <lineage>
        <taxon>Eukaryota</taxon>
        <taxon>Fungi</taxon>
        <taxon>Dikarya</taxon>
        <taxon>Ascomycota</taxon>
        <taxon>Pezizomycotina</taxon>
        <taxon>Sordariomycetes</taxon>
        <taxon>Sordariomycetidae</taxon>
        <taxon>Sordariales</taxon>
        <taxon>Sordariaceae</taxon>
        <taxon>Sordaria</taxon>
    </lineage>
</organism>
<name>A0AAE0PL25_SORBR</name>
<comment type="caution">
    <text evidence="1">The sequence shown here is derived from an EMBL/GenBank/DDBJ whole genome shotgun (WGS) entry which is preliminary data.</text>
</comment>
<proteinExistence type="predicted"/>
<accession>A0AAE0PL25</accession>
<dbReference type="Proteomes" id="UP001281003">
    <property type="component" value="Unassembled WGS sequence"/>
</dbReference>
<dbReference type="EMBL" id="JAUTDP010000002">
    <property type="protein sequence ID" value="KAK3401956.1"/>
    <property type="molecule type" value="Genomic_DNA"/>
</dbReference>
<keyword evidence="2" id="KW-1185">Reference proteome</keyword>
<evidence type="ECO:0000313" key="2">
    <source>
        <dbReference type="Proteomes" id="UP001281003"/>
    </source>
</evidence>
<reference evidence="1" key="2">
    <citation type="submission" date="2023-07" db="EMBL/GenBank/DDBJ databases">
        <authorList>
            <consortium name="Lawrence Berkeley National Laboratory"/>
            <person name="Haridas S."/>
            <person name="Hensen N."/>
            <person name="Bonometti L."/>
            <person name="Westerberg I."/>
            <person name="Brannstrom I.O."/>
            <person name="Guillou S."/>
            <person name="Cros-Aarteil S."/>
            <person name="Calhoun S."/>
            <person name="Kuo A."/>
            <person name="Mondo S."/>
            <person name="Pangilinan J."/>
            <person name="Riley R."/>
            <person name="LaButti K."/>
            <person name="Andreopoulos B."/>
            <person name="Lipzen A."/>
            <person name="Chen C."/>
            <person name="Yanf M."/>
            <person name="Daum C."/>
            <person name="Ng V."/>
            <person name="Clum A."/>
            <person name="Steindorff A."/>
            <person name="Ohm R."/>
            <person name="Martin F."/>
            <person name="Silar P."/>
            <person name="Natvig D."/>
            <person name="Lalanne C."/>
            <person name="Gautier V."/>
            <person name="Ament-velasquez S.L."/>
            <person name="Kruys A."/>
            <person name="Hutchinson M.I."/>
            <person name="Powell A.J."/>
            <person name="Barry K."/>
            <person name="Miller A.N."/>
            <person name="Grigoriev I.V."/>
            <person name="Debuchy R."/>
            <person name="Gladieux P."/>
            <person name="Thoren M.H."/>
            <person name="Johannesson H."/>
        </authorList>
    </citation>
    <scope>NUCLEOTIDE SEQUENCE</scope>
    <source>
        <strain evidence="1">FGSC 1904</strain>
    </source>
</reference>
<dbReference type="AlphaFoldDB" id="A0AAE0PL25"/>
<gene>
    <name evidence="1" type="ORF">B0T20DRAFT_127257</name>
</gene>
<reference evidence="1" key="1">
    <citation type="journal article" date="2023" name="Mol. Phylogenet. Evol.">
        <title>Genome-scale phylogeny and comparative genomics of the fungal order Sordariales.</title>
        <authorList>
            <person name="Hensen N."/>
            <person name="Bonometti L."/>
            <person name="Westerberg I."/>
            <person name="Brannstrom I.O."/>
            <person name="Guillou S."/>
            <person name="Cros-Aarteil S."/>
            <person name="Calhoun S."/>
            <person name="Haridas S."/>
            <person name="Kuo A."/>
            <person name="Mondo S."/>
            <person name="Pangilinan J."/>
            <person name="Riley R."/>
            <person name="LaButti K."/>
            <person name="Andreopoulos B."/>
            <person name="Lipzen A."/>
            <person name="Chen C."/>
            <person name="Yan M."/>
            <person name="Daum C."/>
            <person name="Ng V."/>
            <person name="Clum A."/>
            <person name="Steindorff A."/>
            <person name="Ohm R.A."/>
            <person name="Martin F."/>
            <person name="Silar P."/>
            <person name="Natvig D.O."/>
            <person name="Lalanne C."/>
            <person name="Gautier V."/>
            <person name="Ament-Velasquez S.L."/>
            <person name="Kruys A."/>
            <person name="Hutchinson M.I."/>
            <person name="Powell A.J."/>
            <person name="Barry K."/>
            <person name="Miller A.N."/>
            <person name="Grigoriev I.V."/>
            <person name="Debuchy R."/>
            <person name="Gladieux P."/>
            <person name="Hiltunen Thoren M."/>
            <person name="Johannesson H."/>
        </authorList>
    </citation>
    <scope>NUCLEOTIDE SEQUENCE</scope>
    <source>
        <strain evidence="1">FGSC 1904</strain>
    </source>
</reference>